<dbReference type="InterPro" id="IPR004398">
    <property type="entry name" value="RNA_MeTrfase_RsmD"/>
</dbReference>
<dbReference type="PANTHER" id="PTHR43542">
    <property type="entry name" value="METHYLTRANSFERASE"/>
    <property type="match status" value="1"/>
</dbReference>
<dbReference type="Pfam" id="PF03602">
    <property type="entry name" value="Cons_hypoth95"/>
    <property type="match status" value="1"/>
</dbReference>
<dbReference type="InterPro" id="IPR029063">
    <property type="entry name" value="SAM-dependent_MTases_sf"/>
</dbReference>
<name>A0A2M8EI80_UNCKA</name>
<dbReference type="PANTHER" id="PTHR43542:SF1">
    <property type="entry name" value="METHYLTRANSFERASE"/>
    <property type="match status" value="1"/>
</dbReference>
<proteinExistence type="predicted"/>
<dbReference type="NCBIfam" id="TIGR00095">
    <property type="entry name" value="16S rRNA (guanine(966)-N(2))-methyltransferase RsmD"/>
    <property type="match status" value="1"/>
</dbReference>
<sequence>MRVITGAAKGHILKVPKILDLRPTQDAVRKAIFDILAEMIEGRKSADLYAGSGALGIEALSRGAQSCFFVESHRGACKIIAENLKHTKLEGSGKVICRSVDRFLTELPDRDLGLVFLDPPYTLGKIEPVFYKLVPHLKKGALVVYEHAKTTDAPKVGGLKIVDRRIYGGTKVTFLIKES</sequence>
<accession>A0A2M8EI80</accession>
<dbReference type="PIRSF" id="PIRSF004553">
    <property type="entry name" value="CHP00095"/>
    <property type="match status" value="1"/>
</dbReference>
<comment type="caution">
    <text evidence="3">The sequence shown here is derived from an EMBL/GenBank/DDBJ whole genome shotgun (WGS) entry which is preliminary data.</text>
</comment>
<evidence type="ECO:0000256" key="2">
    <source>
        <dbReference type="ARBA" id="ARBA00022679"/>
    </source>
</evidence>
<evidence type="ECO:0000256" key="1">
    <source>
        <dbReference type="ARBA" id="ARBA00022603"/>
    </source>
</evidence>
<keyword evidence="1 3" id="KW-0489">Methyltransferase</keyword>
<protein>
    <submittedName>
        <fullName evidence="3">16S rRNA (Guanine(966)-N(2))-methyltransferase RsmD</fullName>
    </submittedName>
</protein>
<dbReference type="AlphaFoldDB" id="A0A2M8EI80"/>
<gene>
    <name evidence="3" type="primary">rsmD</name>
    <name evidence="3" type="ORF">CO059_02780</name>
</gene>
<evidence type="ECO:0000313" key="4">
    <source>
        <dbReference type="Proteomes" id="UP000228781"/>
    </source>
</evidence>
<dbReference type="Gene3D" id="3.40.50.150">
    <property type="entry name" value="Vaccinia Virus protein VP39"/>
    <property type="match status" value="1"/>
</dbReference>
<keyword evidence="2 3" id="KW-0808">Transferase</keyword>
<reference evidence="4" key="1">
    <citation type="submission" date="2017-09" db="EMBL/GenBank/DDBJ databases">
        <title>Depth-based differentiation of microbial function through sediment-hosted aquifers and enrichment of novel symbionts in the deep terrestrial subsurface.</title>
        <authorList>
            <person name="Probst A.J."/>
            <person name="Ladd B."/>
            <person name="Jarett J.K."/>
            <person name="Geller-Mcgrath D.E."/>
            <person name="Sieber C.M.K."/>
            <person name="Emerson J.B."/>
            <person name="Anantharaman K."/>
            <person name="Thomas B.C."/>
            <person name="Malmstrom R."/>
            <person name="Stieglmeier M."/>
            <person name="Klingl A."/>
            <person name="Woyke T."/>
            <person name="Ryan C.M."/>
            <person name="Banfield J.F."/>
        </authorList>
    </citation>
    <scope>NUCLEOTIDE SEQUENCE [LARGE SCALE GENOMIC DNA]</scope>
</reference>
<dbReference type="Proteomes" id="UP000228781">
    <property type="component" value="Unassembled WGS sequence"/>
</dbReference>
<dbReference type="GO" id="GO:0008168">
    <property type="term" value="F:methyltransferase activity"/>
    <property type="evidence" value="ECO:0007669"/>
    <property type="project" value="UniProtKB-KW"/>
</dbReference>
<organism evidence="3 4">
    <name type="scientific">candidate division WWE3 bacterium CG_4_9_14_0_2_um_filter_48_10</name>
    <dbReference type="NCBI Taxonomy" id="1975078"/>
    <lineage>
        <taxon>Bacteria</taxon>
        <taxon>Katanobacteria</taxon>
    </lineage>
</organism>
<dbReference type="SUPFAM" id="SSF53335">
    <property type="entry name" value="S-adenosyl-L-methionine-dependent methyltransferases"/>
    <property type="match status" value="1"/>
</dbReference>
<dbReference type="EMBL" id="PFSK01000042">
    <property type="protein sequence ID" value="PJC22149.1"/>
    <property type="molecule type" value="Genomic_DNA"/>
</dbReference>
<dbReference type="GO" id="GO:0031167">
    <property type="term" value="P:rRNA methylation"/>
    <property type="evidence" value="ECO:0007669"/>
    <property type="project" value="InterPro"/>
</dbReference>
<evidence type="ECO:0000313" key="3">
    <source>
        <dbReference type="EMBL" id="PJC22149.1"/>
    </source>
</evidence>